<dbReference type="PANTHER" id="PTHR14402">
    <property type="entry name" value="RECEPTOR TRANSPORTING PROTEIN"/>
    <property type="match status" value="1"/>
</dbReference>
<keyword evidence="2" id="KW-0812">Transmembrane</keyword>
<dbReference type="HOGENOM" id="CLU_083427_0_0_1"/>
<dbReference type="GO" id="GO:0006612">
    <property type="term" value="P:protein targeting to membrane"/>
    <property type="evidence" value="ECO:0000318"/>
    <property type="project" value="GO_Central"/>
</dbReference>
<dbReference type="AlphaFoldDB" id="E9GJ83"/>
<organism evidence="9 10">
    <name type="scientific">Daphnia pulex</name>
    <name type="common">Water flea</name>
    <dbReference type="NCBI Taxonomy" id="6669"/>
    <lineage>
        <taxon>Eukaryota</taxon>
        <taxon>Metazoa</taxon>
        <taxon>Ecdysozoa</taxon>
        <taxon>Arthropoda</taxon>
        <taxon>Crustacea</taxon>
        <taxon>Branchiopoda</taxon>
        <taxon>Diplostraca</taxon>
        <taxon>Cladocera</taxon>
        <taxon>Anomopoda</taxon>
        <taxon>Daphniidae</taxon>
        <taxon>Daphnia</taxon>
    </lineage>
</organism>
<dbReference type="InterPro" id="IPR027377">
    <property type="entry name" value="ZAR1/RTP1-5-like_Znf-3CxxC"/>
</dbReference>
<dbReference type="InParanoid" id="E9GJ83"/>
<dbReference type="GO" id="GO:0016020">
    <property type="term" value="C:membrane"/>
    <property type="evidence" value="ECO:0007669"/>
    <property type="project" value="UniProtKB-SubCell"/>
</dbReference>
<dbReference type="KEGG" id="dpx:DAPPUDRAFT_318580"/>
<evidence type="ECO:0000256" key="1">
    <source>
        <dbReference type="ARBA" id="ARBA00004167"/>
    </source>
</evidence>
<keyword evidence="5" id="KW-0862">Zinc</keyword>
<dbReference type="Proteomes" id="UP000000305">
    <property type="component" value="Unassembled WGS sequence"/>
</dbReference>
<keyword evidence="10" id="KW-1185">Reference proteome</keyword>
<dbReference type="OMA" id="SICTCES"/>
<dbReference type="OrthoDB" id="8121437at2759"/>
<dbReference type="Pfam" id="PF13695">
    <property type="entry name" value="Zn_ribbon_3CxxC"/>
    <property type="match status" value="1"/>
</dbReference>
<feature type="domain" description="3CxxC-type" evidence="8">
    <location>
        <begin position="87"/>
        <end position="212"/>
    </location>
</feature>
<dbReference type="PhylomeDB" id="E9GJ83"/>
<dbReference type="GO" id="GO:0008270">
    <property type="term" value="F:zinc ion binding"/>
    <property type="evidence" value="ECO:0007669"/>
    <property type="project" value="UniProtKB-KW"/>
</dbReference>
<reference evidence="9 10" key="1">
    <citation type="journal article" date="2011" name="Science">
        <title>The ecoresponsive genome of Daphnia pulex.</title>
        <authorList>
            <person name="Colbourne J.K."/>
            <person name="Pfrender M.E."/>
            <person name="Gilbert D."/>
            <person name="Thomas W.K."/>
            <person name="Tucker A."/>
            <person name="Oakley T.H."/>
            <person name="Tokishita S."/>
            <person name="Aerts A."/>
            <person name="Arnold G.J."/>
            <person name="Basu M.K."/>
            <person name="Bauer D.J."/>
            <person name="Caceres C.E."/>
            <person name="Carmel L."/>
            <person name="Casola C."/>
            <person name="Choi J.H."/>
            <person name="Detter J.C."/>
            <person name="Dong Q."/>
            <person name="Dusheyko S."/>
            <person name="Eads B.D."/>
            <person name="Frohlich T."/>
            <person name="Geiler-Samerotte K.A."/>
            <person name="Gerlach D."/>
            <person name="Hatcher P."/>
            <person name="Jogdeo S."/>
            <person name="Krijgsveld J."/>
            <person name="Kriventseva E.V."/>
            <person name="Kultz D."/>
            <person name="Laforsch C."/>
            <person name="Lindquist E."/>
            <person name="Lopez J."/>
            <person name="Manak J.R."/>
            <person name="Muller J."/>
            <person name="Pangilinan J."/>
            <person name="Patwardhan R.P."/>
            <person name="Pitluck S."/>
            <person name="Pritham E.J."/>
            <person name="Rechtsteiner A."/>
            <person name="Rho M."/>
            <person name="Rogozin I.B."/>
            <person name="Sakarya O."/>
            <person name="Salamov A."/>
            <person name="Schaack S."/>
            <person name="Shapiro H."/>
            <person name="Shiga Y."/>
            <person name="Skalitzky C."/>
            <person name="Smith Z."/>
            <person name="Souvorov A."/>
            <person name="Sung W."/>
            <person name="Tang Z."/>
            <person name="Tsuchiya D."/>
            <person name="Tu H."/>
            <person name="Vos H."/>
            <person name="Wang M."/>
            <person name="Wolf Y.I."/>
            <person name="Yamagata H."/>
            <person name="Yamada T."/>
            <person name="Ye Y."/>
            <person name="Shaw J.R."/>
            <person name="Andrews J."/>
            <person name="Crease T.J."/>
            <person name="Tang H."/>
            <person name="Lucas S.M."/>
            <person name="Robertson H.M."/>
            <person name="Bork P."/>
            <person name="Koonin E.V."/>
            <person name="Zdobnov E.M."/>
            <person name="Grigoriev I.V."/>
            <person name="Lynch M."/>
            <person name="Boore J.L."/>
        </authorList>
    </citation>
    <scope>NUCLEOTIDE SEQUENCE [LARGE SCALE GENOMIC DNA]</scope>
</reference>
<sequence>MKPPSQQVSPVQSKHLLIKWSLPPPSPAPVALPGWNPMPYGLETFWQSAFCWFFRPFLTGHGHLWTLEPTQLPPLSVEWPWHSISYLAKVRFQCKCKREWTSMKGRVAFWFRIRRQGEEIFSEVLFKLFGQKCSSCNPSVSVDESEFLPPLWYPDEIENAVRFLSGQVIAAYYGGRKMNDQPPSVRFQSSKTISDRSSVHHDATRCQACQYGLCLTSQSFSI</sequence>
<dbReference type="GO" id="GO:0031849">
    <property type="term" value="F:olfactory receptor binding"/>
    <property type="evidence" value="ECO:0000318"/>
    <property type="project" value="GO_Central"/>
</dbReference>
<accession>E9GJ83</accession>
<evidence type="ECO:0000256" key="5">
    <source>
        <dbReference type="ARBA" id="ARBA00022833"/>
    </source>
</evidence>
<keyword evidence="4" id="KW-0863">Zinc-finger</keyword>
<dbReference type="InterPro" id="IPR026096">
    <property type="entry name" value="R-trans_p"/>
</dbReference>
<evidence type="ECO:0000256" key="2">
    <source>
        <dbReference type="ARBA" id="ARBA00022692"/>
    </source>
</evidence>
<dbReference type="EMBL" id="GL732547">
    <property type="protein sequence ID" value="EFX80530.1"/>
    <property type="molecule type" value="Genomic_DNA"/>
</dbReference>
<keyword evidence="6" id="KW-1133">Transmembrane helix</keyword>
<evidence type="ECO:0000313" key="10">
    <source>
        <dbReference type="Proteomes" id="UP000000305"/>
    </source>
</evidence>
<evidence type="ECO:0000259" key="8">
    <source>
        <dbReference type="SMART" id="SM01328"/>
    </source>
</evidence>
<protein>
    <recommendedName>
        <fullName evidence="8">3CxxC-type domain-containing protein</fullName>
    </recommendedName>
</protein>
<gene>
    <name evidence="9" type="ORF">DAPPUDRAFT_318580</name>
</gene>
<evidence type="ECO:0000256" key="6">
    <source>
        <dbReference type="ARBA" id="ARBA00022989"/>
    </source>
</evidence>
<dbReference type="PANTHER" id="PTHR14402:SF10">
    <property type="entry name" value="3CXXC-TYPE DOMAIN-CONTAINING PROTEIN"/>
    <property type="match status" value="1"/>
</dbReference>
<evidence type="ECO:0000256" key="7">
    <source>
        <dbReference type="ARBA" id="ARBA00023136"/>
    </source>
</evidence>
<keyword evidence="3" id="KW-0479">Metal-binding</keyword>
<evidence type="ECO:0000313" key="9">
    <source>
        <dbReference type="EMBL" id="EFX80530.1"/>
    </source>
</evidence>
<proteinExistence type="predicted"/>
<dbReference type="SMART" id="SM01328">
    <property type="entry name" value="zf-3CxxC"/>
    <property type="match status" value="1"/>
</dbReference>
<keyword evidence="7" id="KW-0472">Membrane</keyword>
<name>E9GJ83_DAPPU</name>
<evidence type="ECO:0000256" key="3">
    <source>
        <dbReference type="ARBA" id="ARBA00022723"/>
    </source>
</evidence>
<comment type="subcellular location">
    <subcellularLocation>
        <location evidence="1">Membrane</location>
        <topology evidence="1">Single-pass membrane protein</topology>
    </subcellularLocation>
</comment>
<evidence type="ECO:0000256" key="4">
    <source>
        <dbReference type="ARBA" id="ARBA00022771"/>
    </source>
</evidence>
<dbReference type="GO" id="GO:0051205">
    <property type="term" value="P:protein insertion into membrane"/>
    <property type="evidence" value="ECO:0000318"/>
    <property type="project" value="GO_Central"/>
</dbReference>